<keyword evidence="2" id="KW-0227">DNA damage</keyword>
<keyword evidence="5" id="KW-0067">ATP-binding</keyword>
<keyword evidence="3" id="KW-0378">Hydrolase</keyword>
<dbReference type="EMBL" id="JABGBW010000002">
    <property type="protein sequence ID" value="MBC2576114.1"/>
    <property type="molecule type" value="Genomic_DNA"/>
</dbReference>
<evidence type="ECO:0000256" key="5">
    <source>
        <dbReference type="ARBA" id="ARBA00022840"/>
    </source>
</evidence>
<evidence type="ECO:0000259" key="8">
    <source>
        <dbReference type="Pfam" id="PF12705"/>
    </source>
</evidence>
<evidence type="ECO:0000256" key="7">
    <source>
        <dbReference type="ARBA" id="ARBA00023204"/>
    </source>
</evidence>
<keyword evidence="6" id="KW-0238">DNA-binding</keyword>
<accession>A0ABR6TLR2</accession>
<keyword evidence="1" id="KW-0547">Nucleotide-binding</keyword>
<dbReference type="InterPro" id="IPR038726">
    <property type="entry name" value="PDDEXK_AddAB-type"/>
</dbReference>
<evidence type="ECO:0000256" key="6">
    <source>
        <dbReference type="ARBA" id="ARBA00023125"/>
    </source>
</evidence>
<evidence type="ECO:0000313" key="10">
    <source>
        <dbReference type="Proteomes" id="UP000713904"/>
    </source>
</evidence>
<keyword evidence="4" id="KW-0347">Helicase</keyword>
<name>A0ABR6TLR2_9FIRM</name>
<proteinExistence type="predicted"/>
<evidence type="ECO:0000256" key="1">
    <source>
        <dbReference type="ARBA" id="ARBA00022741"/>
    </source>
</evidence>
<evidence type="ECO:0000256" key="2">
    <source>
        <dbReference type="ARBA" id="ARBA00022763"/>
    </source>
</evidence>
<evidence type="ECO:0000313" key="9">
    <source>
        <dbReference type="EMBL" id="MBC2576114.1"/>
    </source>
</evidence>
<evidence type="ECO:0000256" key="4">
    <source>
        <dbReference type="ARBA" id="ARBA00022806"/>
    </source>
</evidence>
<keyword evidence="10" id="KW-1185">Reference proteome</keyword>
<keyword evidence="7" id="KW-0234">DNA repair</keyword>
<dbReference type="Proteomes" id="UP000713904">
    <property type="component" value="Unassembled WGS sequence"/>
</dbReference>
<protein>
    <recommendedName>
        <fullName evidence="8">PD-(D/E)XK endonuclease-like domain-containing protein</fullName>
    </recommendedName>
</protein>
<evidence type="ECO:0000256" key="3">
    <source>
        <dbReference type="ARBA" id="ARBA00022801"/>
    </source>
</evidence>
<dbReference type="Pfam" id="PF12705">
    <property type="entry name" value="PDDEXK_1"/>
    <property type="match status" value="1"/>
</dbReference>
<sequence>MLNTWKRDKKEFFDKYIMDIFWSDDTDIDMLYDENMLYGREFHTMCQRIFMDIPPYSESNNSDLNLEVKENLKKIENIKNAYIKKYGDDVEFLPECVIELKGRIQSIFDLIVKIYKNGKLYKVDIWDWKTEGKKIEKSIAEKKMQTIVYLYVCKMSIAKDIACDNISMHYYQPAIDNNIRVQYSDEKHKKYEKIILNTIDDIKKSIIDIEIIL</sequence>
<comment type="caution">
    <text evidence="9">The sequence shown here is derived from an EMBL/GenBank/DDBJ whole genome shotgun (WGS) entry which is preliminary data.</text>
</comment>
<reference evidence="9 10" key="1">
    <citation type="submission" date="2020-05" db="EMBL/GenBank/DDBJ databases">
        <title>Draft genome of xy-202 and genomic insight in genome of the genus Peptostreptococcus.</title>
        <authorList>
            <person name="Zhang Z."/>
        </authorList>
    </citation>
    <scope>NUCLEOTIDE SEQUENCE [LARGE SCALE GENOMIC DNA]</scope>
    <source>
        <strain evidence="9 10">DSM 27025</strain>
    </source>
</reference>
<organism evidence="9 10">
    <name type="scientific">Peptostreptococcus canis</name>
    <dbReference type="NCBI Taxonomy" id="1159213"/>
    <lineage>
        <taxon>Bacteria</taxon>
        <taxon>Bacillati</taxon>
        <taxon>Bacillota</taxon>
        <taxon>Clostridia</taxon>
        <taxon>Peptostreptococcales</taxon>
        <taxon>Peptostreptococcaceae</taxon>
        <taxon>Peptostreptococcus</taxon>
    </lineage>
</organism>
<gene>
    <name evidence="9" type="ORF">HLB29_05390</name>
</gene>
<feature type="domain" description="PD-(D/E)XK endonuclease-like" evidence="8">
    <location>
        <begin position="102"/>
        <end position="204"/>
    </location>
</feature>